<dbReference type="RefSeq" id="WP_382228636.1">
    <property type="nucleotide sequence ID" value="NZ_JBHTCA010000049.1"/>
</dbReference>
<comment type="caution">
    <text evidence="1">The sequence shown here is derived from an EMBL/GenBank/DDBJ whole genome shotgun (WGS) entry which is preliminary data.</text>
</comment>
<gene>
    <name evidence="1" type="ORF">ACFQPB_23240</name>
</gene>
<dbReference type="EMBL" id="JBHTCA010000049">
    <property type="protein sequence ID" value="MFC7411774.1"/>
    <property type="molecule type" value="Genomic_DNA"/>
</dbReference>
<accession>A0ABW2QQV5</accession>
<evidence type="ECO:0000313" key="1">
    <source>
        <dbReference type="EMBL" id="MFC7411774.1"/>
    </source>
</evidence>
<sequence length="70" mass="8172">MKTVIREKLLRELAELERQSNGEVRRIEKPTVNIGVKRIPVVTQDQWERLENAARDPAIKLRRVAMPPID</sequence>
<dbReference type="Proteomes" id="UP001596501">
    <property type="component" value="Unassembled WGS sequence"/>
</dbReference>
<proteinExistence type="predicted"/>
<reference evidence="2" key="1">
    <citation type="journal article" date="2019" name="Int. J. Syst. Evol. Microbiol.">
        <title>The Global Catalogue of Microorganisms (GCM) 10K type strain sequencing project: providing services to taxonomists for standard genome sequencing and annotation.</title>
        <authorList>
            <consortium name="The Broad Institute Genomics Platform"/>
            <consortium name="The Broad Institute Genome Sequencing Center for Infectious Disease"/>
            <person name="Wu L."/>
            <person name="Ma J."/>
        </authorList>
    </citation>
    <scope>NUCLEOTIDE SEQUENCE [LARGE SCALE GENOMIC DNA]</scope>
    <source>
        <strain evidence="2">CGMCC 1.12371</strain>
    </source>
</reference>
<protein>
    <submittedName>
        <fullName evidence="1">Uncharacterized protein</fullName>
    </submittedName>
</protein>
<name>A0ABW2QQV5_9BURK</name>
<keyword evidence="2" id="KW-1185">Reference proteome</keyword>
<organism evidence="1 2">
    <name type="scientific">Hydrogenophaga atypica</name>
    <dbReference type="NCBI Taxonomy" id="249409"/>
    <lineage>
        <taxon>Bacteria</taxon>
        <taxon>Pseudomonadati</taxon>
        <taxon>Pseudomonadota</taxon>
        <taxon>Betaproteobacteria</taxon>
        <taxon>Burkholderiales</taxon>
        <taxon>Comamonadaceae</taxon>
        <taxon>Hydrogenophaga</taxon>
    </lineage>
</organism>
<evidence type="ECO:0000313" key="2">
    <source>
        <dbReference type="Proteomes" id="UP001596501"/>
    </source>
</evidence>